<dbReference type="AlphaFoldDB" id="A0A9N9KJ33"/>
<name>A0A9N9KJ33_9GLOM</name>
<organism evidence="1 2">
    <name type="scientific">Cetraspora pellucida</name>
    <dbReference type="NCBI Taxonomy" id="1433469"/>
    <lineage>
        <taxon>Eukaryota</taxon>
        <taxon>Fungi</taxon>
        <taxon>Fungi incertae sedis</taxon>
        <taxon>Mucoromycota</taxon>
        <taxon>Glomeromycotina</taxon>
        <taxon>Glomeromycetes</taxon>
        <taxon>Diversisporales</taxon>
        <taxon>Gigasporaceae</taxon>
        <taxon>Cetraspora</taxon>
    </lineage>
</organism>
<evidence type="ECO:0000313" key="2">
    <source>
        <dbReference type="Proteomes" id="UP000789759"/>
    </source>
</evidence>
<feature type="non-terminal residue" evidence="1">
    <location>
        <position position="1"/>
    </location>
</feature>
<dbReference type="EMBL" id="CAJVQA010077982">
    <property type="protein sequence ID" value="CAG8836205.1"/>
    <property type="molecule type" value="Genomic_DNA"/>
</dbReference>
<accession>A0A9N9KJ33</accession>
<proteinExistence type="predicted"/>
<evidence type="ECO:0000313" key="1">
    <source>
        <dbReference type="EMBL" id="CAG8836205.1"/>
    </source>
</evidence>
<reference evidence="1" key="1">
    <citation type="submission" date="2021-06" db="EMBL/GenBank/DDBJ databases">
        <authorList>
            <person name="Kallberg Y."/>
            <person name="Tangrot J."/>
            <person name="Rosling A."/>
        </authorList>
    </citation>
    <scope>NUCLEOTIDE SEQUENCE</scope>
    <source>
        <strain evidence="1">FL966</strain>
    </source>
</reference>
<protein>
    <submittedName>
        <fullName evidence="1">4967_t:CDS:1</fullName>
    </submittedName>
</protein>
<comment type="caution">
    <text evidence="1">The sequence shown here is derived from an EMBL/GenBank/DDBJ whole genome shotgun (WGS) entry which is preliminary data.</text>
</comment>
<dbReference type="Proteomes" id="UP000789759">
    <property type="component" value="Unassembled WGS sequence"/>
</dbReference>
<sequence length="120" mass="13540">GDLELSTLEEKNKRIKLEKKIKKIKKKITNDKGKQEKYDRQLSLLETEEQTTTKFVESYKNLWVQGVEEAIARGNSVFPVIGGAVGGLIAAGVGYTSIGTVTEMYRNEKTEKLLEKAYKK</sequence>
<keyword evidence="2" id="KW-1185">Reference proteome</keyword>
<gene>
    <name evidence="1" type="ORF">CPELLU_LOCUS21356</name>
</gene>